<feature type="compositionally biased region" description="Acidic residues" evidence="1">
    <location>
        <begin position="41"/>
        <end position="52"/>
    </location>
</feature>
<dbReference type="Gene3D" id="3.30.70.270">
    <property type="match status" value="1"/>
</dbReference>
<feature type="domain" description="Reverse transcriptase" evidence="2">
    <location>
        <begin position="302"/>
        <end position="424"/>
    </location>
</feature>
<sequence length="829" mass="93910">MLTRSTESTQGTSRDDDRTPDVGYPADTQDGDGRDPTELVSLEDDPCEDDQWVSDQPTGRKPRGGGLAPAREGSAHNAAGREALQLLQEAWQRLQRLGQQDAVDPRDEQEFLEEVVRLLPDPEDFQPGRIRLHVAVWRAFFQAANEGRPLTDKQKQWLEYLRGGIQLEWVACDYPGQELAPERGRKLAIVREMLRVAAPDCDLDFMMAGDRPRAVQFPNHRSATQHHEFVTAELRKALDRGVIREWPADAPSPTVVNGLRVVEKDGKLRLCINPMYINCFLRYRPVKYERLAEVPSYLLPEDWLYTTDDKSGYWQLSLHEREHTYLAMRWRGQTLFWPHLPFGLAPACHLYTSMKLEVFRPLRQLGVRMSFLIDDQMGAAGSKAAAQFQCGAVVRLLAALGFTLSLSKCQLIPRRRVRFLGMEVDAEAQAFRVPDDKLARFRALLTQLEGERLTARQVAQVAGKIIAMTPAVTTAPLYARMVWRVARDVAWDEEVWDSAEVLRQAGLFMELLGRRNGTATWRKGPALRLTTELVGDASDRAFAAFLPGEELGANSRMLVPFKAQETQRLQRNDFSSTERELRALLYSLHWLREQAPNLLYGRTVQYQTDSQPAEFCMVGMKGNAACLPIVAEIHRLCADTDTDISVVWYPRSREQQQQADALSKYEDGSQWMLNPTVYAKLWEHPCVHGRSPSLDVFADAHTTKVPGSFFAANWCPGVKGVDAFAQDWGSPGWGRRDGGETVRPLLYINPPFSAVARVLRKVAEERPDCVLILPVWPRAWVAILRTLPIRAQMTLAHRELFIPGPQVPNAAKRGPMTPRYRVQAVYVLW</sequence>
<reference evidence="3" key="1">
    <citation type="journal article" date="2002" name="Genetics">
        <title>kangaroo, a mobile element from Volvox carteri, is a member of a newly recognized third class of retrotransposons.</title>
        <authorList>
            <person name="Duncan L."/>
            <person name="Bouckaert K."/>
            <person name="Yeh F."/>
            <person name="Kirk D.L."/>
        </authorList>
    </citation>
    <scope>NUCLEOTIDE SEQUENCE</scope>
    <source>
        <strain evidence="3">EVE</strain>
    </source>
</reference>
<dbReference type="Pfam" id="PF00078">
    <property type="entry name" value="RVT_1"/>
    <property type="match status" value="1"/>
</dbReference>
<dbReference type="CDD" id="cd03714">
    <property type="entry name" value="RT_DIRS1"/>
    <property type="match status" value="1"/>
</dbReference>
<protein>
    <submittedName>
        <fullName evidence="3">Reverse transcriptase</fullName>
    </submittedName>
</protein>
<feature type="region of interest" description="Disordered" evidence="1">
    <location>
        <begin position="1"/>
        <end position="77"/>
    </location>
</feature>
<dbReference type="SUPFAM" id="SSF56672">
    <property type="entry name" value="DNA/RNA polymerases"/>
    <property type="match status" value="1"/>
</dbReference>
<proteinExistence type="predicted"/>
<keyword evidence="3" id="KW-0695">RNA-directed DNA polymerase</keyword>
<evidence type="ECO:0000259" key="2">
    <source>
        <dbReference type="Pfam" id="PF00078"/>
    </source>
</evidence>
<feature type="compositionally biased region" description="Polar residues" evidence="1">
    <location>
        <begin position="1"/>
        <end position="12"/>
    </location>
</feature>
<keyword evidence="3" id="KW-0548">Nucleotidyltransferase</keyword>
<accession>Q8L753</accession>
<dbReference type="GO" id="GO:0003964">
    <property type="term" value="F:RNA-directed DNA polymerase activity"/>
    <property type="evidence" value="ECO:0007669"/>
    <property type="project" value="UniProtKB-KW"/>
</dbReference>
<dbReference type="InterPro" id="IPR052055">
    <property type="entry name" value="Hepadnavirus_pol/RT"/>
</dbReference>
<dbReference type="Gene3D" id="3.10.10.10">
    <property type="entry name" value="HIV Type 1 Reverse Transcriptase, subunit A, domain 1"/>
    <property type="match status" value="1"/>
</dbReference>
<dbReference type="InterPro" id="IPR043128">
    <property type="entry name" value="Rev_trsase/Diguanyl_cyclase"/>
</dbReference>
<dbReference type="PANTHER" id="PTHR33050:SF7">
    <property type="entry name" value="RIBONUCLEASE H"/>
    <property type="match status" value="1"/>
</dbReference>
<dbReference type="EMBL" id="AY137241">
    <property type="protein sequence ID" value="AAM94957.1"/>
    <property type="molecule type" value="Genomic_DNA"/>
</dbReference>
<dbReference type="PANTHER" id="PTHR33050">
    <property type="entry name" value="REVERSE TRANSCRIPTASE DOMAIN-CONTAINING PROTEIN"/>
    <property type="match status" value="1"/>
</dbReference>
<evidence type="ECO:0000256" key="1">
    <source>
        <dbReference type="SAM" id="MobiDB-lite"/>
    </source>
</evidence>
<dbReference type="AlphaFoldDB" id="Q8L753"/>
<organism evidence="3">
    <name type="scientific">Volvox carteri f. nagariensis</name>
    <dbReference type="NCBI Taxonomy" id="3068"/>
    <lineage>
        <taxon>Eukaryota</taxon>
        <taxon>Viridiplantae</taxon>
        <taxon>Chlorophyta</taxon>
        <taxon>core chlorophytes</taxon>
        <taxon>Chlorophyceae</taxon>
        <taxon>CS clade</taxon>
        <taxon>Chlamydomonadales</taxon>
        <taxon>Volvocaceae</taxon>
        <taxon>Volvox</taxon>
    </lineage>
</organism>
<gene>
    <name evidence="3" type="primary">ORF-B</name>
</gene>
<dbReference type="InterPro" id="IPR043502">
    <property type="entry name" value="DNA/RNA_pol_sf"/>
</dbReference>
<dbReference type="InterPro" id="IPR000477">
    <property type="entry name" value="RT_dom"/>
</dbReference>
<name>Q8L753_VOLCA</name>
<evidence type="ECO:0000313" key="3">
    <source>
        <dbReference type="EMBL" id="AAM94957.1"/>
    </source>
</evidence>
<keyword evidence="3" id="KW-0808">Transferase</keyword>